<evidence type="ECO:0000256" key="1">
    <source>
        <dbReference type="ARBA" id="ARBA00001974"/>
    </source>
</evidence>
<dbReference type="PANTHER" id="PTHR43884">
    <property type="entry name" value="ACYL-COA DEHYDROGENASE"/>
    <property type="match status" value="1"/>
</dbReference>
<dbReference type="InterPro" id="IPR037069">
    <property type="entry name" value="AcylCoA_DH/ox_N_sf"/>
</dbReference>
<keyword evidence="4" id="KW-0274">FAD</keyword>
<dbReference type="RefSeq" id="WP_145149474.1">
    <property type="nucleotide sequence ID" value="NZ_VNIM01000020.1"/>
</dbReference>
<protein>
    <submittedName>
        <fullName evidence="8">Acyl-CoA dehydrogenase</fullName>
    </submittedName>
</protein>
<dbReference type="InterPro" id="IPR046373">
    <property type="entry name" value="Acyl-CoA_Oxase/DH_mid-dom_sf"/>
</dbReference>
<comment type="caution">
    <text evidence="8">The sequence shown here is derived from an EMBL/GenBank/DDBJ whole genome shotgun (WGS) entry which is preliminary data.</text>
</comment>
<dbReference type="Gene3D" id="1.20.140.10">
    <property type="entry name" value="Butyryl-CoA Dehydrogenase, subunit A, domain 3"/>
    <property type="match status" value="1"/>
</dbReference>
<evidence type="ECO:0000256" key="4">
    <source>
        <dbReference type="ARBA" id="ARBA00022827"/>
    </source>
</evidence>
<dbReference type="InterPro" id="IPR036250">
    <property type="entry name" value="AcylCo_DH-like_C"/>
</dbReference>
<dbReference type="GO" id="GO:0050660">
    <property type="term" value="F:flavin adenine dinucleotide binding"/>
    <property type="evidence" value="ECO:0007669"/>
    <property type="project" value="InterPro"/>
</dbReference>
<dbReference type="SUPFAM" id="SSF56645">
    <property type="entry name" value="Acyl-CoA dehydrogenase NM domain-like"/>
    <property type="match status" value="1"/>
</dbReference>
<dbReference type="PANTHER" id="PTHR43884:SF20">
    <property type="entry name" value="ACYL-COA DEHYDROGENASE FADE28"/>
    <property type="match status" value="1"/>
</dbReference>
<keyword evidence="9" id="KW-1185">Reference proteome</keyword>
<reference evidence="8 9" key="1">
    <citation type="submission" date="2019-07" db="EMBL/GenBank/DDBJ databases">
        <title>Sphingomonas solaris sp. nov., isolated from a solar panel from Boston, Massachusetts.</title>
        <authorList>
            <person name="Tanner K."/>
            <person name="Pascual J."/>
            <person name="Mancuso C."/>
            <person name="Pereto J."/>
            <person name="Khalil A."/>
            <person name="Vilanova C."/>
        </authorList>
    </citation>
    <scope>NUCLEOTIDE SEQUENCE [LARGE SCALE GENOMIC DNA]</scope>
    <source>
        <strain evidence="8 9">R4DWN</strain>
    </source>
</reference>
<evidence type="ECO:0000259" key="7">
    <source>
        <dbReference type="Pfam" id="PF02771"/>
    </source>
</evidence>
<evidence type="ECO:0000313" key="8">
    <source>
        <dbReference type="EMBL" id="TVV75458.1"/>
    </source>
</evidence>
<accession>A0A558R804</accession>
<proteinExistence type="inferred from homology"/>
<dbReference type="InterPro" id="IPR013786">
    <property type="entry name" value="AcylCoA_DH/ox_N"/>
</dbReference>
<evidence type="ECO:0000313" key="9">
    <source>
        <dbReference type="Proteomes" id="UP000318681"/>
    </source>
</evidence>
<dbReference type="CDD" id="cd00567">
    <property type="entry name" value="ACAD"/>
    <property type="match status" value="1"/>
</dbReference>
<dbReference type="Pfam" id="PF00441">
    <property type="entry name" value="Acyl-CoA_dh_1"/>
    <property type="match status" value="1"/>
</dbReference>
<comment type="cofactor">
    <cofactor evidence="1">
        <name>FAD</name>
        <dbReference type="ChEBI" id="CHEBI:57692"/>
    </cofactor>
</comment>
<feature type="domain" description="Acyl-CoA dehydrogenase/oxidase N-terminal" evidence="7">
    <location>
        <begin position="6"/>
        <end position="87"/>
    </location>
</feature>
<organism evidence="8 9">
    <name type="scientific">Alterirhizorhabdus solaris</name>
    <dbReference type="NCBI Taxonomy" id="2529389"/>
    <lineage>
        <taxon>Bacteria</taxon>
        <taxon>Pseudomonadati</taxon>
        <taxon>Pseudomonadota</taxon>
        <taxon>Alphaproteobacteria</taxon>
        <taxon>Sphingomonadales</taxon>
        <taxon>Rhizorhabdaceae</taxon>
        <taxon>Alterirhizorhabdus</taxon>
    </lineage>
</organism>
<sequence length="376" mass="39810">MWHDLTADQALFRDTTARFLGERVPLARLRENRNDPAGFDPGYWADGAALGWTMPLVDEADGGGSVSGRGTVDLALIAYEFGRHAAPGPLVDCNVVASALSGQPGDLPRAVLDGLIAGTTIATACLGAAPWQEPDVTIRRDGDDFVIDGSVRPVEAAGQAAYLLVSGRSESGGATQLLVPTGEAGVGIRALKGLDVSRRFAAVTFDSVRAPAAALVGDHGRADDQIARQVRHAAVMLSAESVGAMDAAFAMTLDWAFDRYAFGRALASYQALKHRFADMKSWLEASHAISDAAADAVADDTPLAADTASAAKAYIGHHGPELAQECVQMHGGIGVTYEHDLHFFLRRVTLNRLLYGTPADHRRLLAAMQIGRETRA</sequence>
<dbReference type="Proteomes" id="UP000318681">
    <property type="component" value="Unassembled WGS sequence"/>
</dbReference>
<evidence type="ECO:0000256" key="2">
    <source>
        <dbReference type="ARBA" id="ARBA00009347"/>
    </source>
</evidence>
<keyword evidence="3" id="KW-0285">Flavoprotein</keyword>
<keyword evidence="5" id="KW-0560">Oxidoreductase</keyword>
<evidence type="ECO:0000259" key="6">
    <source>
        <dbReference type="Pfam" id="PF00441"/>
    </source>
</evidence>
<gene>
    <name evidence="8" type="ORF">FOY91_06930</name>
</gene>
<dbReference type="AlphaFoldDB" id="A0A558R804"/>
<dbReference type="InterPro" id="IPR009075">
    <property type="entry name" value="AcylCo_DH/oxidase_C"/>
</dbReference>
<dbReference type="Gene3D" id="2.40.110.10">
    <property type="entry name" value="Butyryl-CoA Dehydrogenase, subunit A, domain 2"/>
    <property type="match status" value="1"/>
</dbReference>
<dbReference type="GO" id="GO:0003995">
    <property type="term" value="F:acyl-CoA dehydrogenase activity"/>
    <property type="evidence" value="ECO:0007669"/>
    <property type="project" value="TreeGrafter"/>
</dbReference>
<name>A0A558R804_9SPHN</name>
<dbReference type="SUPFAM" id="SSF47203">
    <property type="entry name" value="Acyl-CoA dehydrogenase C-terminal domain-like"/>
    <property type="match status" value="1"/>
</dbReference>
<dbReference type="Pfam" id="PF02771">
    <property type="entry name" value="Acyl-CoA_dh_N"/>
    <property type="match status" value="1"/>
</dbReference>
<evidence type="ECO:0000256" key="3">
    <source>
        <dbReference type="ARBA" id="ARBA00022630"/>
    </source>
</evidence>
<dbReference type="OrthoDB" id="7328575at2"/>
<dbReference type="InterPro" id="IPR009100">
    <property type="entry name" value="AcylCoA_DH/oxidase_NM_dom_sf"/>
</dbReference>
<dbReference type="EMBL" id="VNIM01000020">
    <property type="protein sequence ID" value="TVV75458.1"/>
    <property type="molecule type" value="Genomic_DNA"/>
</dbReference>
<comment type="similarity">
    <text evidence="2">Belongs to the acyl-CoA dehydrogenase family.</text>
</comment>
<evidence type="ECO:0000256" key="5">
    <source>
        <dbReference type="ARBA" id="ARBA00023002"/>
    </source>
</evidence>
<dbReference type="Gene3D" id="1.10.540.10">
    <property type="entry name" value="Acyl-CoA dehydrogenase/oxidase, N-terminal domain"/>
    <property type="match status" value="1"/>
</dbReference>
<feature type="domain" description="Acyl-CoA dehydrogenase/oxidase C-terminal" evidence="6">
    <location>
        <begin position="227"/>
        <end position="367"/>
    </location>
</feature>